<dbReference type="InterPro" id="IPR032696">
    <property type="entry name" value="SQ_cyclase_C"/>
</dbReference>
<dbReference type="Pfam" id="PF13249">
    <property type="entry name" value="SQHop_cyclase_N"/>
    <property type="match status" value="1"/>
</dbReference>
<comment type="similarity">
    <text evidence="1 4">Belongs to the terpene cyclase/mutase family.</text>
</comment>
<dbReference type="EC" id="5.4.99.-" evidence="4"/>
<dbReference type="InterPro" id="IPR032697">
    <property type="entry name" value="SQ_cyclase_N"/>
</dbReference>
<dbReference type="Pfam" id="PF13243">
    <property type="entry name" value="SQHop_cyclase_C"/>
    <property type="match status" value="1"/>
</dbReference>
<evidence type="ECO:0000259" key="7">
    <source>
        <dbReference type="Pfam" id="PF13249"/>
    </source>
</evidence>
<evidence type="ECO:0000256" key="2">
    <source>
        <dbReference type="ARBA" id="ARBA00022737"/>
    </source>
</evidence>
<accession>A0ABP0Y3A1</accession>
<dbReference type="SFLD" id="SFLDG01016">
    <property type="entry name" value="Prenyltransferase_Like_2"/>
    <property type="match status" value="1"/>
</dbReference>
<feature type="transmembrane region" description="Helical" evidence="5">
    <location>
        <begin position="176"/>
        <end position="196"/>
    </location>
</feature>
<sequence length="871" mass="100369">MQEYLCLLLLEGAIKQENEFHGHYIALFFSPFLSTSCIVLFEVSLKIFGFRSIMWRLKVGDGGNDPYIYSVNNFVGRQIWEYDPNAGTPEERAEVERLRQNFTKNRHKGFPSADLLWRLQLLREKNFKQNIPQVKVEDGEEISYEKASDAMKRGAYFLAAIQASDGHWPSETSGPLFYICPMLICIYIMGFMDTVFTPQHKKEMLRYIYNHQNEDGGWGLHVGSHSSMFCTTLNYISLRLLGEGPDAEALATPRNWIQKRGGVTSIPSWGKMWLSILNVFDWSGCNPMPPECWLFPSWIPIHPSKMMCYTRVTYLPFSYLYGKRFQAQLTPLVLQLRHELHNQPYDQINWKKARHMCATEDLYVQHPYVYNLLWDTLYLASESTMTRWPFNKLIRQRALDEIMRHIHYEDENSRYICVGCVEKPVCMLACWVEDPNSEYLKKHFARIPDYFWMAEDGMKIQSFGSQSWDAPLAMEALLSCNITHEIGSALNKGHQYIKNAQVRNNPSGDYKSMYRYMSKGSWTFSDCDHGWQVSDCTAESLKCCILLSLLPPEIVGEKMEPERLYDAVNIILDMQSKNGGLPAWEPASNYYWLEWLNPVEFLDGLIVEEQYVECTSSALQAMLLFRKQYPDHRSNEINNFINKAIKFLLDVQLPDGSWYSNWAICYTYGTWFALNALSMAGKTYDNCEALRKGANFLLRIQNSEGGFGESNLSYTYKRYIPLDGKRSNLVQTAWGMMGLICAGQADIDPTPIHRAAKLLINSQTEDGDFPQEEITGSFFNSCTLHYAAYREVFPVMALGEYCNKDNPPRDLCVVVLVNPQSARTPTQSPMAANLSGNNRSRQQQWSWAMMTSSHKDPIALTKSYLSRPKFC</sequence>
<dbReference type="PANTHER" id="PTHR11764">
    <property type="entry name" value="TERPENE CYCLASE/MUTASE FAMILY MEMBER"/>
    <property type="match status" value="1"/>
</dbReference>
<evidence type="ECO:0000256" key="4">
    <source>
        <dbReference type="RuleBase" id="RU362003"/>
    </source>
</evidence>
<dbReference type="PANTHER" id="PTHR11764:SF58">
    <property type="entry name" value="BETA-AMYRIN SYNTHASE-RELATED"/>
    <property type="match status" value="1"/>
</dbReference>
<keyword evidence="9" id="KW-1185">Reference proteome</keyword>
<gene>
    <name evidence="8" type="ORF">CITCOLO1_LOCUS6685</name>
</gene>
<dbReference type="Proteomes" id="UP001642487">
    <property type="component" value="Chromosome 2"/>
</dbReference>
<evidence type="ECO:0000256" key="3">
    <source>
        <dbReference type="ARBA" id="ARBA00023235"/>
    </source>
</evidence>
<keyword evidence="5" id="KW-0812">Transmembrane</keyword>
<keyword evidence="3 4" id="KW-0413">Isomerase</keyword>
<dbReference type="CDD" id="cd02892">
    <property type="entry name" value="SQCY_1"/>
    <property type="match status" value="1"/>
</dbReference>
<dbReference type="InterPro" id="IPR008930">
    <property type="entry name" value="Terpenoid_cyclase/PrenylTrfase"/>
</dbReference>
<dbReference type="SUPFAM" id="SSF48239">
    <property type="entry name" value="Terpenoid cyclases/Protein prenyltransferases"/>
    <property type="match status" value="2"/>
</dbReference>
<feature type="transmembrane region" description="Helical" evidence="5">
    <location>
        <begin position="25"/>
        <end position="48"/>
    </location>
</feature>
<name>A0ABP0Y3A1_9ROSI</name>
<dbReference type="NCBIfam" id="TIGR01787">
    <property type="entry name" value="squalene_cyclas"/>
    <property type="match status" value="1"/>
</dbReference>
<evidence type="ECO:0000313" key="8">
    <source>
        <dbReference type="EMBL" id="CAK9314913.1"/>
    </source>
</evidence>
<organism evidence="8 9">
    <name type="scientific">Citrullus colocynthis</name>
    <name type="common">colocynth</name>
    <dbReference type="NCBI Taxonomy" id="252529"/>
    <lineage>
        <taxon>Eukaryota</taxon>
        <taxon>Viridiplantae</taxon>
        <taxon>Streptophyta</taxon>
        <taxon>Embryophyta</taxon>
        <taxon>Tracheophyta</taxon>
        <taxon>Spermatophyta</taxon>
        <taxon>Magnoliopsida</taxon>
        <taxon>eudicotyledons</taxon>
        <taxon>Gunneridae</taxon>
        <taxon>Pentapetalae</taxon>
        <taxon>rosids</taxon>
        <taxon>fabids</taxon>
        <taxon>Cucurbitales</taxon>
        <taxon>Cucurbitaceae</taxon>
        <taxon>Benincaseae</taxon>
        <taxon>Citrullus</taxon>
    </lineage>
</organism>
<keyword evidence="5" id="KW-0472">Membrane</keyword>
<evidence type="ECO:0000259" key="6">
    <source>
        <dbReference type="Pfam" id="PF13243"/>
    </source>
</evidence>
<dbReference type="InterPro" id="IPR018333">
    <property type="entry name" value="Squalene_cyclase"/>
</dbReference>
<dbReference type="EMBL" id="OZ021736">
    <property type="protein sequence ID" value="CAK9314913.1"/>
    <property type="molecule type" value="Genomic_DNA"/>
</dbReference>
<keyword evidence="2" id="KW-0677">Repeat</keyword>
<dbReference type="Gene3D" id="1.50.10.20">
    <property type="match status" value="2"/>
</dbReference>
<reference evidence="8 9" key="1">
    <citation type="submission" date="2024-03" db="EMBL/GenBank/DDBJ databases">
        <authorList>
            <person name="Gkanogiannis A."/>
            <person name="Becerra Lopez-Lavalle L."/>
        </authorList>
    </citation>
    <scope>NUCLEOTIDE SEQUENCE [LARGE SCALE GENOMIC DNA]</scope>
</reference>
<protein>
    <recommendedName>
        <fullName evidence="4">Terpene cyclase/mutase family member</fullName>
        <ecNumber evidence="4">5.4.99.-</ecNumber>
    </recommendedName>
</protein>
<feature type="domain" description="Squalene cyclase C-terminal" evidence="6">
    <location>
        <begin position="467"/>
        <end position="802"/>
    </location>
</feature>
<evidence type="ECO:0000313" key="9">
    <source>
        <dbReference type="Proteomes" id="UP001642487"/>
    </source>
</evidence>
<keyword evidence="5" id="KW-1133">Transmembrane helix</keyword>
<proteinExistence type="inferred from homology"/>
<evidence type="ECO:0000256" key="1">
    <source>
        <dbReference type="ARBA" id="ARBA00009755"/>
    </source>
</evidence>
<evidence type="ECO:0000256" key="5">
    <source>
        <dbReference type="SAM" id="Phobius"/>
    </source>
</evidence>
<feature type="domain" description="Squalene cyclase N-terminal" evidence="7">
    <location>
        <begin position="155"/>
        <end position="409"/>
    </location>
</feature>